<accession>A0A845E6T6</accession>
<reference evidence="2 3" key="1">
    <citation type="submission" date="2019-11" db="EMBL/GenBank/DDBJ databases">
        <title>Genome sequences of 17 halophilic strains isolated from different environments.</title>
        <authorList>
            <person name="Furrow R.E."/>
        </authorList>
    </citation>
    <scope>NUCLEOTIDE SEQUENCE [LARGE SCALE GENOMIC DNA]</scope>
    <source>
        <strain evidence="2 3">22505_10_Sand</strain>
    </source>
</reference>
<gene>
    <name evidence="2" type="ORF">GLV98_10345</name>
</gene>
<dbReference type="OrthoDB" id="252257at2"/>
<evidence type="ECO:0000259" key="1">
    <source>
        <dbReference type="PROSITE" id="PS50943"/>
    </source>
</evidence>
<dbReference type="InterPro" id="IPR010982">
    <property type="entry name" value="Lambda_DNA-bd_dom_sf"/>
</dbReference>
<comment type="caution">
    <text evidence="2">The sequence shown here is derived from an EMBL/GenBank/DDBJ whole genome shotgun (WGS) entry which is preliminary data.</text>
</comment>
<evidence type="ECO:0000313" key="2">
    <source>
        <dbReference type="EMBL" id="MYL49889.1"/>
    </source>
</evidence>
<dbReference type="SUPFAM" id="SSF48452">
    <property type="entry name" value="TPR-like"/>
    <property type="match status" value="1"/>
</dbReference>
<dbReference type="Pfam" id="PF01381">
    <property type="entry name" value="HTH_3"/>
    <property type="match status" value="1"/>
</dbReference>
<dbReference type="GO" id="GO:0003677">
    <property type="term" value="F:DNA binding"/>
    <property type="evidence" value="ECO:0007669"/>
    <property type="project" value="InterPro"/>
</dbReference>
<proteinExistence type="predicted"/>
<dbReference type="Gene3D" id="1.25.40.10">
    <property type="entry name" value="Tetratricopeptide repeat domain"/>
    <property type="match status" value="1"/>
</dbReference>
<dbReference type="Proteomes" id="UP000447393">
    <property type="component" value="Unassembled WGS sequence"/>
</dbReference>
<dbReference type="AlphaFoldDB" id="A0A845E6T6"/>
<dbReference type="RefSeq" id="WP_160914800.1">
    <property type="nucleotide sequence ID" value="NZ_WMEZ01000003.1"/>
</dbReference>
<dbReference type="SMART" id="SM00530">
    <property type="entry name" value="HTH_XRE"/>
    <property type="match status" value="1"/>
</dbReference>
<dbReference type="SUPFAM" id="SSF47413">
    <property type="entry name" value="lambda repressor-like DNA-binding domains"/>
    <property type="match status" value="1"/>
</dbReference>
<organism evidence="2 3">
    <name type="scientific">Halobacillus litoralis</name>
    <dbReference type="NCBI Taxonomy" id="45668"/>
    <lineage>
        <taxon>Bacteria</taxon>
        <taxon>Bacillati</taxon>
        <taxon>Bacillota</taxon>
        <taxon>Bacilli</taxon>
        <taxon>Bacillales</taxon>
        <taxon>Bacillaceae</taxon>
        <taxon>Halobacillus</taxon>
    </lineage>
</organism>
<protein>
    <submittedName>
        <fullName evidence="2">Helix-turn-helix domain-containing protein</fullName>
    </submittedName>
</protein>
<sequence length="421" mass="49811">MKKGALLKYYRKQKDMSQEEVSEGIVSPSYLSKIENNQINAADETMNLLFERIGIDSSHLQQVEDEFKSDLTDWERTLLTNDPVGSKIIHEKLQANLDTIKNIELLLDFHVKLIRYHIINTNFNAVGRSLEIIQGISEHMNNRTEFFYHKHLGNYLLNHFEYEEAQNHLELATNKYSDNTFSRTEKADLYYLYSICLARLRRDAIALEYAKEALDIYRDKYLLKECANTHVQLGASNSRIQNYEIAQFHYDTAKDLALQLKLTPLLGIIEHNIANLKLKMNKYTEAIDHLEICLEYKSESYNTSYFTSLILLVSINYRANNLEEAQKWVKEGMHLKNKYQATNLQKLELEFFHKLLLNSTEEWEAFIMDDFISYLESNHKWYHLITYSKIIATYFKEKFSYKKSTYYYELAVNAYQSLHRY</sequence>
<dbReference type="SMART" id="SM00028">
    <property type="entry name" value="TPR"/>
    <property type="match status" value="4"/>
</dbReference>
<dbReference type="InterPro" id="IPR011990">
    <property type="entry name" value="TPR-like_helical_dom_sf"/>
</dbReference>
<evidence type="ECO:0000313" key="3">
    <source>
        <dbReference type="Proteomes" id="UP000447393"/>
    </source>
</evidence>
<dbReference type="CDD" id="cd00093">
    <property type="entry name" value="HTH_XRE"/>
    <property type="match status" value="1"/>
</dbReference>
<dbReference type="EMBL" id="WMEZ01000003">
    <property type="protein sequence ID" value="MYL49889.1"/>
    <property type="molecule type" value="Genomic_DNA"/>
</dbReference>
<feature type="domain" description="HTH cro/C1-type" evidence="1">
    <location>
        <begin position="7"/>
        <end position="60"/>
    </location>
</feature>
<dbReference type="InterPro" id="IPR019734">
    <property type="entry name" value="TPR_rpt"/>
</dbReference>
<name>A0A845E6T6_9BACI</name>
<dbReference type="Gene3D" id="1.10.260.40">
    <property type="entry name" value="lambda repressor-like DNA-binding domains"/>
    <property type="match status" value="1"/>
</dbReference>
<dbReference type="InterPro" id="IPR001387">
    <property type="entry name" value="Cro/C1-type_HTH"/>
</dbReference>
<dbReference type="PROSITE" id="PS50943">
    <property type="entry name" value="HTH_CROC1"/>
    <property type="match status" value="1"/>
</dbReference>